<evidence type="ECO:0000313" key="3">
    <source>
        <dbReference type="Proteomes" id="UP001470230"/>
    </source>
</evidence>
<proteinExistence type="predicted"/>
<protein>
    <recommendedName>
        <fullName evidence="4">Multifunctional methyltransferase subunit TRM112-like protein</fullName>
    </recommendedName>
</protein>
<dbReference type="InterPro" id="IPR039127">
    <property type="entry name" value="Trm112"/>
</dbReference>
<evidence type="ECO:0000256" key="1">
    <source>
        <dbReference type="SAM" id="MobiDB-lite"/>
    </source>
</evidence>
<organism evidence="2 3">
    <name type="scientific">Tritrichomonas musculus</name>
    <dbReference type="NCBI Taxonomy" id="1915356"/>
    <lineage>
        <taxon>Eukaryota</taxon>
        <taxon>Metamonada</taxon>
        <taxon>Parabasalia</taxon>
        <taxon>Tritrichomonadida</taxon>
        <taxon>Tritrichomonadidae</taxon>
        <taxon>Tritrichomonas</taxon>
    </lineage>
</organism>
<gene>
    <name evidence="2" type="ORF">M9Y10_005414</name>
</gene>
<comment type="caution">
    <text evidence="2">The sequence shown here is derived from an EMBL/GenBank/DDBJ whole genome shotgun (WGS) entry which is preliminary data.</text>
</comment>
<accession>A0ABR2JLC4</accession>
<sequence>MKLYLHNFLQDNTNGQIHYPLKIVPTEVKEAAGEYNQEMMESFVKRIDFIALASACKDLGKEFEAPEDIDHIEEEQLRVLHHLLFEIEVVSGALVSPSGKQFPIISGIPDMSPEIGAAPPESNENAEEEQAEQE</sequence>
<dbReference type="PANTHER" id="PTHR12773">
    <property type="entry name" value="UPF0315 PROTEIN-RELATED"/>
    <property type="match status" value="1"/>
</dbReference>
<evidence type="ECO:0000313" key="2">
    <source>
        <dbReference type="EMBL" id="KAK8878634.1"/>
    </source>
</evidence>
<feature type="region of interest" description="Disordered" evidence="1">
    <location>
        <begin position="106"/>
        <end position="134"/>
    </location>
</feature>
<keyword evidence="3" id="KW-1185">Reference proteome</keyword>
<dbReference type="Gene3D" id="2.20.25.10">
    <property type="match status" value="1"/>
</dbReference>
<dbReference type="PANTHER" id="PTHR12773:SF0">
    <property type="entry name" value="MULTIFUNCTIONAL METHYLTRANSFERASE SUBUNIT TRM112-LIKE PROTEIN"/>
    <property type="match status" value="1"/>
</dbReference>
<feature type="compositionally biased region" description="Acidic residues" evidence="1">
    <location>
        <begin position="124"/>
        <end position="134"/>
    </location>
</feature>
<dbReference type="Proteomes" id="UP001470230">
    <property type="component" value="Unassembled WGS sequence"/>
</dbReference>
<evidence type="ECO:0008006" key="4">
    <source>
        <dbReference type="Google" id="ProtNLM"/>
    </source>
</evidence>
<dbReference type="EMBL" id="JAPFFF010000011">
    <property type="protein sequence ID" value="KAK8878634.1"/>
    <property type="molecule type" value="Genomic_DNA"/>
</dbReference>
<name>A0ABR2JLC4_9EUKA</name>
<reference evidence="2 3" key="1">
    <citation type="submission" date="2024-04" db="EMBL/GenBank/DDBJ databases">
        <title>Tritrichomonas musculus Genome.</title>
        <authorList>
            <person name="Alves-Ferreira E."/>
            <person name="Grigg M."/>
            <person name="Lorenzi H."/>
            <person name="Galac M."/>
        </authorList>
    </citation>
    <scope>NUCLEOTIDE SEQUENCE [LARGE SCALE GENOMIC DNA]</scope>
    <source>
        <strain evidence="2 3">EAF2021</strain>
    </source>
</reference>